<feature type="region of interest" description="Disordered" evidence="1">
    <location>
        <begin position="471"/>
        <end position="495"/>
    </location>
</feature>
<evidence type="ECO:0000313" key="3">
    <source>
        <dbReference type="Proteomes" id="UP000485058"/>
    </source>
</evidence>
<evidence type="ECO:0000256" key="1">
    <source>
        <dbReference type="SAM" id="MobiDB-lite"/>
    </source>
</evidence>
<organism evidence="2 3">
    <name type="scientific">Haematococcus lacustris</name>
    <name type="common">Green alga</name>
    <name type="synonym">Haematococcus pluvialis</name>
    <dbReference type="NCBI Taxonomy" id="44745"/>
    <lineage>
        <taxon>Eukaryota</taxon>
        <taxon>Viridiplantae</taxon>
        <taxon>Chlorophyta</taxon>
        <taxon>core chlorophytes</taxon>
        <taxon>Chlorophyceae</taxon>
        <taxon>CS clade</taxon>
        <taxon>Chlamydomonadales</taxon>
        <taxon>Haematococcaceae</taxon>
        <taxon>Haematococcus</taxon>
    </lineage>
</organism>
<dbReference type="AlphaFoldDB" id="A0A699Z6L9"/>
<dbReference type="EMBL" id="BLLF01001274">
    <property type="protein sequence ID" value="GFH18267.1"/>
    <property type="molecule type" value="Genomic_DNA"/>
</dbReference>
<gene>
    <name evidence="2" type="ORF">HaLaN_15040</name>
</gene>
<reference evidence="2 3" key="1">
    <citation type="submission" date="2020-02" db="EMBL/GenBank/DDBJ databases">
        <title>Draft genome sequence of Haematococcus lacustris strain NIES-144.</title>
        <authorList>
            <person name="Morimoto D."/>
            <person name="Nakagawa S."/>
            <person name="Yoshida T."/>
            <person name="Sawayama S."/>
        </authorList>
    </citation>
    <scope>NUCLEOTIDE SEQUENCE [LARGE SCALE GENOMIC DNA]</scope>
    <source>
        <strain evidence="2 3">NIES-144</strain>
    </source>
</reference>
<keyword evidence="3" id="KW-1185">Reference proteome</keyword>
<accession>A0A699Z6L9</accession>
<dbReference type="Proteomes" id="UP000485058">
    <property type="component" value="Unassembled WGS sequence"/>
</dbReference>
<proteinExistence type="predicted"/>
<sequence>MKVTLLRANTKSAQHFSKVQAKQCRVRASATQVNYSIQAFEDDSFRPIGLPRKNATYTALMVVSWSDAGGLSTQNSSRACLFPHTARFTRDGTTREDRLPNFLNGRDAQANELPPHYDGSVNTNTHTTVTDRLPSTKAVQELSASVEKSLWSLPSMKSTRDKTVTVRSYLANDPRFELVKDPYPEPLGPGQYEVENGVPGIGPLPFGQPSRTTSPGRDPGRHSAAFVSPARPPLFSAADSPDRVYVGPDALPLNDKGVAWHLAKDQRAPVADYRYATRLNDARREVSHWHTSPSTPRRGLCPFAMTPVLLPPAQGWGRAWLGSLPPASLPPSSPPPPCPVACLAGLVTSWHGLLVANHPNWPPSLSSPTPTLRNLLTLLTWVLAASGAGRHQHQQPSAQCCQQANPSGGPGPPPCSLQGSIYQQGDYMVPQKRWALWGLLAVPPPGPAQLEEATAQWEWAPRPCSSMRWAPPPPPSPTHPEGRCMGRTHGPLTAA</sequence>
<feature type="region of interest" description="Disordered" evidence="1">
    <location>
        <begin position="203"/>
        <end position="227"/>
    </location>
</feature>
<name>A0A699Z6L9_HAELA</name>
<comment type="caution">
    <text evidence="2">The sequence shown here is derived from an EMBL/GenBank/DDBJ whole genome shotgun (WGS) entry which is preliminary data.</text>
</comment>
<protein>
    <submittedName>
        <fullName evidence="2">Uncharacterized protein</fullName>
    </submittedName>
</protein>
<evidence type="ECO:0000313" key="2">
    <source>
        <dbReference type="EMBL" id="GFH18267.1"/>
    </source>
</evidence>